<comment type="similarity">
    <text evidence="1">Belongs to the RutC family.</text>
</comment>
<comment type="caution">
    <text evidence="3">The sequence shown here is derived from an EMBL/GenBank/DDBJ whole genome shotgun (WGS) entry which is preliminary data.</text>
</comment>
<feature type="chain" id="PRO_5045329261" evidence="2">
    <location>
        <begin position="25"/>
        <end position="153"/>
    </location>
</feature>
<feature type="signal peptide" evidence="2">
    <location>
        <begin position="1"/>
        <end position="24"/>
    </location>
</feature>
<sequence>MKATLLKLLTISALTSILSTQALASSDIEFLSNEYYKSKGYPFSEAVKVGNTLYLSGQIGLDSKTGKLAPGGIEGESIQTMDNIKASLENHGYSMSDVVKCTVMLADIKEWGVFNNIYKKYFSGNYPARSAFAASGLALGARIEVECIAAVSN</sequence>
<keyword evidence="2" id="KW-0732">Signal</keyword>
<dbReference type="RefSeq" id="WP_263529766.1">
    <property type="nucleotide sequence ID" value="NZ_JAOVZB010000002.1"/>
</dbReference>
<dbReference type="GO" id="GO:0016787">
    <property type="term" value="F:hydrolase activity"/>
    <property type="evidence" value="ECO:0007669"/>
    <property type="project" value="UniProtKB-KW"/>
</dbReference>
<proteinExistence type="inferred from homology"/>
<keyword evidence="4" id="KW-1185">Reference proteome</keyword>
<dbReference type="PANTHER" id="PTHR11803">
    <property type="entry name" value="2-IMINOBUTANOATE/2-IMINOPROPANOATE DEAMINASE RIDA"/>
    <property type="match status" value="1"/>
</dbReference>
<dbReference type="CDD" id="cd00448">
    <property type="entry name" value="YjgF_YER057c_UK114_family"/>
    <property type="match status" value="1"/>
</dbReference>
<dbReference type="Proteomes" id="UP001209713">
    <property type="component" value="Unassembled WGS sequence"/>
</dbReference>
<evidence type="ECO:0000256" key="2">
    <source>
        <dbReference type="SAM" id="SignalP"/>
    </source>
</evidence>
<dbReference type="InterPro" id="IPR006175">
    <property type="entry name" value="YjgF/YER057c/UK114"/>
</dbReference>
<dbReference type="SUPFAM" id="SSF55298">
    <property type="entry name" value="YjgF-like"/>
    <property type="match status" value="1"/>
</dbReference>
<dbReference type="Pfam" id="PF01042">
    <property type="entry name" value="Ribonuc_L-PSP"/>
    <property type="match status" value="1"/>
</dbReference>
<dbReference type="EMBL" id="JAOVZB010000002">
    <property type="protein sequence ID" value="MCV2402386.1"/>
    <property type="molecule type" value="Genomic_DNA"/>
</dbReference>
<name>A0ABT2YR62_9GAMM</name>
<accession>A0ABT2YR62</accession>
<keyword evidence="3" id="KW-0378">Hydrolase</keyword>
<dbReference type="Gene3D" id="3.30.1330.40">
    <property type="entry name" value="RutC-like"/>
    <property type="match status" value="1"/>
</dbReference>
<gene>
    <name evidence="3" type="ORF">OFY17_05725</name>
</gene>
<organism evidence="3 4">
    <name type="scientific">Marinomonas sargassi</name>
    <dbReference type="NCBI Taxonomy" id="2984494"/>
    <lineage>
        <taxon>Bacteria</taxon>
        <taxon>Pseudomonadati</taxon>
        <taxon>Pseudomonadota</taxon>
        <taxon>Gammaproteobacteria</taxon>
        <taxon>Oceanospirillales</taxon>
        <taxon>Oceanospirillaceae</taxon>
        <taxon>Marinomonas</taxon>
    </lineage>
</organism>
<dbReference type="PANTHER" id="PTHR11803:SF58">
    <property type="entry name" value="PROTEIN HMF1-RELATED"/>
    <property type="match status" value="1"/>
</dbReference>
<dbReference type="InterPro" id="IPR035959">
    <property type="entry name" value="RutC-like_sf"/>
</dbReference>
<evidence type="ECO:0000313" key="4">
    <source>
        <dbReference type="Proteomes" id="UP001209713"/>
    </source>
</evidence>
<evidence type="ECO:0000256" key="1">
    <source>
        <dbReference type="ARBA" id="ARBA00010552"/>
    </source>
</evidence>
<dbReference type="InterPro" id="IPR006056">
    <property type="entry name" value="RidA"/>
</dbReference>
<evidence type="ECO:0000313" key="3">
    <source>
        <dbReference type="EMBL" id="MCV2402386.1"/>
    </source>
</evidence>
<dbReference type="NCBIfam" id="TIGR00004">
    <property type="entry name" value="Rid family detoxifying hydrolase"/>
    <property type="match status" value="1"/>
</dbReference>
<protein>
    <submittedName>
        <fullName evidence="3">Rid family detoxifying hydrolase</fullName>
    </submittedName>
</protein>
<reference evidence="3 4" key="1">
    <citation type="submission" date="2022-10" db="EMBL/GenBank/DDBJ databases">
        <title>Marinomonas transparenta sp. nov. and Marinomonas sargassi sp. nov., isolated from marine alga (Sargassum natans (L.) Gaillon).</title>
        <authorList>
            <person name="Wang Y."/>
        </authorList>
    </citation>
    <scope>NUCLEOTIDE SEQUENCE [LARGE SCALE GENOMIC DNA]</scope>
    <source>
        <strain evidence="3 4">C2222</strain>
    </source>
</reference>